<feature type="region of interest" description="Disordered" evidence="5">
    <location>
        <begin position="29"/>
        <end position="69"/>
    </location>
</feature>
<dbReference type="RefSeq" id="XP_018022003.1">
    <property type="nucleotide sequence ID" value="XM_018166514.2"/>
</dbReference>
<evidence type="ECO:0000256" key="4">
    <source>
        <dbReference type="ARBA" id="ARBA00031405"/>
    </source>
</evidence>
<feature type="region of interest" description="Disordered" evidence="5">
    <location>
        <begin position="438"/>
        <end position="469"/>
    </location>
</feature>
<gene>
    <name evidence="7" type="primary">LOC108678163</name>
</gene>
<feature type="compositionally biased region" description="Polar residues" evidence="5">
    <location>
        <begin position="451"/>
        <end position="460"/>
    </location>
</feature>
<protein>
    <recommendedName>
        <fullName evidence="1">Oxidative stress-responsive serine-rich protein 1</fullName>
    </recommendedName>
    <alternativeName>
        <fullName evidence="4">Oxidative stress-responsive protein 1</fullName>
    </alternativeName>
    <alternativeName>
        <fullName evidence="3">Peroxide-inducible transcript 1 protein</fullName>
    </alternativeName>
</protein>
<keyword evidence="2" id="KW-0597">Phosphoprotein</keyword>
<feature type="compositionally biased region" description="Polar residues" evidence="5">
    <location>
        <begin position="295"/>
        <end position="304"/>
    </location>
</feature>
<name>A0A8B7P7H7_HYAAZ</name>
<sequence length="625" mass="68131">MESAHPCSVEDALSGSLTAALLKLNCGATKTSTSSDNSETPPPPAPSPSPCTNFTSTEDSEEQGVSLPTQAFLPNECYSGYPVEEPCTRLNSPFRDQLHAAATSEYANFSQSTSGLELLLSSSCVSQLPQVSIKSPAPSYELPSLSVAIPRSQEALSPDFLQLPSSVHSLSCSPSSWLSHGHELLPPERPSSAPPQQSSPLLSTSWPTDYESPMSLHLISPRIADSLLCSDAVGSIQPSYHGYDREVGDSPRKSRGVYSPILQKQKLVSNPFRPSCVFALPNAKAKTPKKVRFLESSQPNSNTFPPKRKSESHFRSYRVRPDPLDGLSFSSLSLAKKKPVLKKSKLTFLSQQFCVGKPVPGSAEILQVQNSDQSSQLVKNSCTESSYLPSIAKTKNTVAFSPSPVGNLNDLSVKKKLFGDLDASTSTSFSQFNISAASRQDGKSSRGTEHPSCNSASFSHHGTRYRGDPKSCRSLNKLRRCKKKFLPDSDLPNLTSLTICEPRLSEASDQRSSGRHSRLGEASSRQCSDDKRFQPGPVSRVTRPICCTKCSCCQQLPLRGPGRKCCALHSGLRRSLSGRHKSRSCSEEARGPQFEDTTLEELAAYMDNFLYFPKKMSFMAEMMYT</sequence>
<proteinExistence type="predicted"/>
<organism evidence="6 7">
    <name type="scientific">Hyalella azteca</name>
    <name type="common">Amphipod</name>
    <dbReference type="NCBI Taxonomy" id="294128"/>
    <lineage>
        <taxon>Eukaryota</taxon>
        <taxon>Metazoa</taxon>
        <taxon>Ecdysozoa</taxon>
        <taxon>Arthropoda</taxon>
        <taxon>Crustacea</taxon>
        <taxon>Multicrustacea</taxon>
        <taxon>Malacostraca</taxon>
        <taxon>Eumalacostraca</taxon>
        <taxon>Peracarida</taxon>
        <taxon>Amphipoda</taxon>
        <taxon>Senticaudata</taxon>
        <taxon>Talitrida</taxon>
        <taxon>Talitroidea</taxon>
        <taxon>Hyalellidae</taxon>
        <taxon>Hyalella</taxon>
    </lineage>
</organism>
<evidence type="ECO:0000313" key="6">
    <source>
        <dbReference type="Proteomes" id="UP000694843"/>
    </source>
</evidence>
<accession>A0A8B7P7H7</accession>
<feature type="region of interest" description="Disordered" evidence="5">
    <location>
        <begin position="295"/>
        <end position="314"/>
    </location>
</feature>
<feature type="compositionally biased region" description="Pro residues" evidence="5">
    <location>
        <begin position="40"/>
        <end position="49"/>
    </location>
</feature>
<dbReference type="InterPro" id="IPR008494">
    <property type="entry name" value="DUF776"/>
</dbReference>
<dbReference type="KEGG" id="hazt:108678163"/>
<feature type="region of interest" description="Disordered" evidence="5">
    <location>
        <begin position="183"/>
        <end position="206"/>
    </location>
</feature>
<dbReference type="GO" id="GO:0070301">
    <property type="term" value="P:cellular response to hydrogen peroxide"/>
    <property type="evidence" value="ECO:0007669"/>
    <property type="project" value="TreeGrafter"/>
</dbReference>
<evidence type="ECO:0000313" key="7">
    <source>
        <dbReference type="RefSeq" id="XP_018022003.1"/>
    </source>
</evidence>
<dbReference type="AlphaFoldDB" id="A0A8B7P7H7"/>
<evidence type="ECO:0000256" key="2">
    <source>
        <dbReference type="ARBA" id="ARBA00022553"/>
    </source>
</evidence>
<feature type="compositionally biased region" description="Basic and acidic residues" evidence="5">
    <location>
        <begin position="440"/>
        <end position="449"/>
    </location>
</feature>
<dbReference type="Proteomes" id="UP000694843">
    <property type="component" value="Unplaced"/>
</dbReference>
<reference evidence="7" key="1">
    <citation type="submission" date="2025-08" db="UniProtKB">
        <authorList>
            <consortium name="RefSeq"/>
        </authorList>
    </citation>
    <scope>IDENTIFICATION</scope>
    <source>
        <tissue evidence="7">Whole organism</tissue>
    </source>
</reference>
<evidence type="ECO:0000256" key="1">
    <source>
        <dbReference type="ARBA" id="ARBA00015005"/>
    </source>
</evidence>
<dbReference type="GeneID" id="108678163"/>
<dbReference type="OrthoDB" id="10045817at2759"/>
<dbReference type="PANTHER" id="PTHR31383:SF2">
    <property type="entry name" value="OXIDATIVE STRESS-RESPONSIVE SERINE-RICH PROTEIN 1"/>
    <property type="match status" value="1"/>
</dbReference>
<evidence type="ECO:0000256" key="3">
    <source>
        <dbReference type="ARBA" id="ARBA00029721"/>
    </source>
</evidence>
<feature type="compositionally biased region" description="Polar residues" evidence="5">
    <location>
        <begin position="29"/>
        <end position="39"/>
    </location>
</feature>
<feature type="region of interest" description="Disordered" evidence="5">
    <location>
        <begin position="505"/>
        <end position="535"/>
    </location>
</feature>
<evidence type="ECO:0000256" key="5">
    <source>
        <dbReference type="SAM" id="MobiDB-lite"/>
    </source>
</evidence>
<keyword evidence="6" id="KW-1185">Reference proteome</keyword>
<dbReference type="PANTHER" id="PTHR31383">
    <property type="entry name" value="OXIDATIVE STRESS-RESPONSE SERINE-RICH PROTEIN 1"/>
    <property type="match status" value="1"/>
</dbReference>
<feature type="compositionally biased region" description="Low complexity" evidence="5">
    <location>
        <begin position="194"/>
        <end position="206"/>
    </location>
</feature>